<evidence type="ECO:0000256" key="1">
    <source>
        <dbReference type="SAM" id="MobiDB-lite"/>
    </source>
</evidence>
<name>A0ABD0YQF2_9HEMI</name>
<feature type="compositionally biased region" description="Basic residues" evidence="1">
    <location>
        <begin position="36"/>
        <end position="57"/>
    </location>
</feature>
<dbReference type="Proteomes" id="UP001558652">
    <property type="component" value="Unassembled WGS sequence"/>
</dbReference>
<evidence type="ECO:0000313" key="3">
    <source>
        <dbReference type="Proteomes" id="UP001558652"/>
    </source>
</evidence>
<reference evidence="2 3" key="1">
    <citation type="submission" date="2024-07" db="EMBL/GenBank/DDBJ databases">
        <title>Chromosome-level genome assembly of the water stick insect Ranatra chinensis (Heteroptera: Nepidae).</title>
        <authorList>
            <person name="Liu X."/>
        </authorList>
    </citation>
    <scope>NUCLEOTIDE SEQUENCE [LARGE SCALE GENOMIC DNA]</scope>
    <source>
        <strain evidence="2">Cailab_2021Rc</strain>
        <tissue evidence="2">Muscle</tissue>
    </source>
</reference>
<keyword evidence="3" id="KW-1185">Reference proteome</keyword>
<dbReference type="EMBL" id="JBFDAA010000016">
    <property type="protein sequence ID" value="KAL1117485.1"/>
    <property type="molecule type" value="Genomic_DNA"/>
</dbReference>
<protein>
    <submittedName>
        <fullName evidence="2">Uncharacterized protein</fullName>
    </submittedName>
</protein>
<organism evidence="2 3">
    <name type="scientific">Ranatra chinensis</name>
    <dbReference type="NCBI Taxonomy" id="642074"/>
    <lineage>
        <taxon>Eukaryota</taxon>
        <taxon>Metazoa</taxon>
        <taxon>Ecdysozoa</taxon>
        <taxon>Arthropoda</taxon>
        <taxon>Hexapoda</taxon>
        <taxon>Insecta</taxon>
        <taxon>Pterygota</taxon>
        <taxon>Neoptera</taxon>
        <taxon>Paraneoptera</taxon>
        <taxon>Hemiptera</taxon>
        <taxon>Heteroptera</taxon>
        <taxon>Panheteroptera</taxon>
        <taxon>Nepomorpha</taxon>
        <taxon>Nepidae</taxon>
        <taxon>Ranatrinae</taxon>
        <taxon>Ranatra</taxon>
    </lineage>
</organism>
<gene>
    <name evidence="2" type="ORF">AAG570_004808</name>
</gene>
<accession>A0ABD0YQF2</accession>
<dbReference type="AlphaFoldDB" id="A0ABD0YQF2"/>
<feature type="region of interest" description="Disordered" evidence="1">
    <location>
        <begin position="34"/>
        <end position="113"/>
    </location>
</feature>
<proteinExistence type="predicted"/>
<feature type="compositionally biased region" description="Basic residues" evidence="1">
    <location>
        <begin position="92"/>
        <end position="102"/>
    </location>
</feature>
<evidence type="ECO:0000313" key="2">
    <source>
        <dbReference type="EMBL" id="KAL1117485.1"/>
    </source>
</evidence>
<feature type="compositionally biased region" description="Basic and acidic residues" evidence="1">
    <location>
        <begin position="82"/>
        <end position="91"/>
    </location>
</feature>
<sequence>MKDRRGDFANPPLTSKAGVLENVLVNTSVFVMSPPQKKKVSRPKKKTAGNPSRRRGARFVSGGRTCSPPMKWTTGGYSGLHRGREELEPPRKRERRNAKVRTGKSVGDVQCQL</sequence>
<comment type="caution">
    <text evidence="2">The sequence shown here is derived from an EMBL/GenBank/DDBJ whole genome shotgun (WGS) entry which is preliminary data.</text>
</comment>